<dbReference type="GO" id="GO:0004594">
    <property type="term" value="F:pantothenate kinase activity"/>
    <property type="evidence" value="ECO:0007669"/>
    <property type="project" value="UniProtKB-UniRule"/>
</dbReference>
<dbReference type="Pfam" id="PF03309">
    <property type="entry name" value="Pan_kinase"/>
    <property type="match status" value="1"/>
</dbReference>
<keyword evidence="8 16" id="KW-0808">Transferase</keyword>
<dbReference type="EMBL" id="SOEG01000046">
    <property type="protein sequence ID" value="TDX45298.1"/>
    <property type="molecule type" value="Genomic_DNA"/>
</dbReference>
<dbReference type="NCBIfam" id="TIGR00671">
    <property type="entry name" value="baf"/>
    <property type="match status" value="1"/>
</dbReference>
<evidence type="ECO:0000256" key="6">
    <source>
        <dbReference type="ARBA" id="ARBA00012102"/>
    </source>
</evidence>
<dbReference type="UniPathway" id="UPA00241">
    <property type="reaction ID" value="UER00352"/>
</dbReference>
<dbReference type="PANTHER" id="PTHR34265:SF1">
    <property type="entry name" value="TYPE III PANTOTHENATE KINASE"/>
    <property type="match status" value="1"/>
</dbReference>
<dbReference type="Gene3D" id="3.30.420.40">
    <property type="match status" value="2"/>
</dbReference>
<comment type="function">
    <text evidence="16">Catalyzes the phosphorylation of pantothenate (Pan), the first step in CoA biosynthesis.</text>
</comment>
<keyword evidence="13 16" id="KW-0173">Coenzyme A biosynthesis</keyword>
<dbReference type="InterPro" id="IPR004619">
    <property type="entry name" value="Type_III_PanK"/>
</dbReference>
<dbReference type="GO" id="GO:0015937">
    <property type="term" value="P:coenzyme A biosynthetic process"/>
    <property type="evidence" value="ECO:0007669"/>
    <property type="project" value="UniProtKB-UniRule"/>
</dbReference>
<dbReference type="GO" id="GO:0046872">
    <property type="term" value="F:metal ion binding"/>
    <property type="evidence" value="ECO:0007669"/>
    <property type="project" value="UniProtKB-KW"/>
</dbReference>
<dbReference type="PANTHER" id="PTHR34265">
    <property type="entry name" value="TYPE III PANTOTHENATE KINASE"/>
    <property type="match status" value="1"/>
</dbReference>
<dbReference type="NCBIfam" id="NF009855">
    <property type="entry name" value="PRK13321.1"/>
    <property type="match status" value="1"/>
</dbReference>
<evidence type="ECO:0000313" key="18">
    <source>
        <dbReference type="Proteomes" id="UP000295832"/>
    </source>
</evidence>
<evidence type="ECO:0000313" key="17">
    <source>
        <dbReference type="EMBL" id="TDX45298.1"/>
    </source>
</evidence>
<comment type="pathway">
    <text evidence="4 16">Cofactor biosynthesis; coenzyme A biosynthesis; CoA from (R)-pantothenate: step 1/5.</text>
</comment>
<evidence type="ECO:0000256" key="1">
    <source>
        <dbReference type="ARBA" id="ARBA00001206"/>
    </source>
</evidence>
<comment type="caution">
    <text evidence="17">The sequence shown here is derived from an EMBL/GenBank/DDBJ whole genome shotgun (WGS) entry which is preliminary data.</text>
</comment>
<comment type="caution">
    <text evidence="16">Lacks conserved residue(s) required for the propagation of feature annotation.</text>
</comment>
<dbReference type="GO" id="GO:0005524">
    <property type="term" value="F:ATP binding"/>
    <property type="evidence" value="ECO:0007669"/>
    <property type="project" value="UniProtKB-UniRule"/>
</dbReference>
<keyword evidence="7 16" id="KW-0963">Cytoplasm</keyword>
<dbReference type="CDD" id="cd24015">
    <property type="entry name" value="ASKHA_NBD_PanK-III"/>
    <property type="match status" value="1"/>
</dbReference>
<feature type="binding site" evidence="16">
    <location>
        <position position="184"/>
    </location>
    <ligand>
        <name>substrate</name>
    </ligand>
</feature>
<feature type="binding site" evidence="16">
    <location>
        <begin position="107"/>
        <end position="110"/>
    </location>
    <ligand>
        <name>substrate</name>
    </ligand>
</feature>
<evidence type="ECO:0000256" key="10">
    <source>
        <dbReference type="ARBA" id="ARBA00022777"/>
    </source>
</evidence>
<dbReference type="RefSeq" id="WP_134118931.1">
    <property type="nucleotide sequence ID" value="NZ_SOEG01000046.1"/>
</dbReference>
<evidence type="ECO:0000256" key="9">
    <source>
        <dbReference type="ARBA" id="ARBA00022741"/>
    </source>
</evidence>
<feature type="binding site" evidence="16">
    <location>
        <position position="132"/>
    </location>
    <ligand>
        <name>ATP</name>
        <dbReference type="ChEBI" id="CHEBI:30616"/>
    </ligand>
</feature>
<feature type="active site" description="Proton acceptor" evidence="16">
    <location>
        <position position="109"/>
    </location>
</feature>
<comment type="similarity">
    <text evidence="14 16">Belongs to the type III pantothenate kinase family.</text>
</comment>
<name>A0A4R8GL97_9FIRM</name>
<keyword evidence="16" id="KW-0479">Metal-binding</keyword>
<evidence type="ECO:0000256" key="8">
    <source>
        <dbReference type="ARBA" id="ARBA00022679"/>
    </source>
</evidence>
<organism evidence="17 18">
    <name type="scientific">Orenia marismortui</name>
    <dbReference type="NCBI Taxonomy" id="46469"/>
    <lineage>
        <taxon>Bacteria</taxon>
        <taxon>Bacillati</taxon>
        <taxon>Bacillota</taxon>
        <taxon>Clostridia</taxon>
        <taxon>Halanaerobiales</taxon>
        <taxon>Halobacteroidaceae</taxon>
        <taxon>Orenia</taxon>
    </lineage>
</organism>
<evidence type="ECO:0000256" key="16">
    <source>
        <dbReference type="HAMAP-Rule" id="MF_01274"/>
    </source>
</evidence>
<evidence type="ECO:0000256" key="3">
    <source>
        <dbReference type="ARBA" id="ARBA00004496"/>
    </source>
</evidence>
<evidence type="ECO:0000256" key="2">
    <source>
        <dbReference type="ARBA" id="ARBA00001958"/>
    </source>
</evidence>
<comment type="cofactor">
    <cofactor evidence="16">
        <name>NH4(+)</name>
        <dbReference type="ChEBI" id="CHEBI:28938"/>
    </cofactor>
    <cofactor evidence="16">
        <name>K(+)</name>
        <dbReference type="ChEBI" id="CHEBI:29103"/>
    </cofactor>
    <text evidence="16">A monovalent cation. Ammonium or potassium.</text>
</comment>
<feature type="binding site" evidence="16">
    <location>
        <begin position="6"/>
        <end position="13"/>
    </location>
    <ligand>
        <name>ATP</name>
        <dbReference type="ChEBI" id="CHEBI:30616"/>
    </ligand>
</feature>
<evidence type="ECO:0000256" key="14">
    <source>
        <dbReference type="ARBA" id="ARBA00038036"/>
    </source>
</evidence>
<evidence type="ECO:0000256" key="12">
    <source>
        <dbReference type="ARBA" id="ARBA00022958"/>
    </source>
</evidence>
<comment type="subunit">
    <text evidence="5 16">Homodimer.</text>
</comment>
<keyword evidence="12 16" id="KW-0630">Potassium</keyword>
<evidence type="ECO:0000256" key="5">
    <source>
        <dbReference type="ARBA" id="ARBA00011738"/>
    </source>
</evidence>
<keyword evidence="9 16" id="KW-0547">Nucleotide-binding</keyword>
<comment type="subcellular location">
    <subcellularLocation>
        <location evidence="3 16">Cytoplasm</location>
    </subcellularLocation>
</comment>
<keyword evidence="10 16" id="KW-0418">Kinase</keyword>
<evidence type="ECO:0000256" key="11">
    <source>
        <dbReference type="ARBA" id="ARBA00022840"/>
    </source>
</evidence>
<dbReference type="HAMAP" id="MF_01274">
    <property type="entry name" value="Pantothen_kinase_3"/>
    <property type="match status" value="1"/>
</dbReference>
<comment type="cofactor">
    <cofactor evidence="2">
        <name>K(+)</name>
        <dbReference type="ChEBI" id="CHEBI:29103"/>
    </cofactor>
</comment>
<evidence type="ECO:0000256" key="7">
    <source>
        <dbReference type="ARBA" id="ARBA00022490"/>
    </source>
</evidence>
<dbReference type="AlphaFoldDB" id="A0A4R8GL97"/>
<reference evidence="17 18" key="1">
    <citation type="submission" date="2019-03" db="EMBL/GenBank/DDBJ databases">
        <title>Subsurface microbial communities from deep shales in Ohio and West Virginia, USA.</title>
        <authorList>
            <person name="Wrighton K."/>
        </authorList>
    </citation>
    <scope>NUCLEOTIDE SEQUENCE [LARGE SCALE GENOMIC DNA]</scope>
    <source>
        <strain evidence="17 18">MSL 6dP</strain>
    </source>
</reference>
<feature type="binding site" evidence="16">
    <location>
        <position position="129"/>
    </location>
    <ligand>
        <name>K(+)</name>
        <dbReference type="ChEBI" id="CHEBI:29103"/>
    </ligand>
</feature>
<accession>A0A4R8GL97</accession>
<evidence type="ECO:0000256" key="4">
    <source>
        <dbReference type="ARBA" id="ARBA00005225"/>
    </source>
</evidence>
<dbReference type="InterPro" id="IPR043129">
    <property type="entry name" value="ATPase_NBD"/>
</dbReference>
<dbReference type="GO" id="GO:0005737">
    <property type="term" value="C:cytoplasm"/>
    <property type="evidence" value="ECO:0007669"/>
    <property type="project" value="UniProtKB-SubCell"/>
</dbReference>
<dbReference type="NCBIfam" id="NF009848">
    <property type="entry name" value="PRK13318.1-6"/>
    <property type="match status" value="1"/>
</dbReference>
<dbReference type="EC" id="2.7.1.33" evidence="6 16"/>
<gene>
    <name evidence="16" type="primary">coaX</name>
    <name evidence="17" type="ORF">C7959_1468</name>
</gene>
<dbReference type="Proteomes" id="UP000295832">
    <property type="component" value="Unassembled WGS sequence"/>
</dbReference>
<dbReference type="STRING" id="926561.GCA_000379025_02376"/>
<evidence type="ECO:0000256" key="15">
    <source>
        <dbReference type="ARBA" id="ARBA00040883"/>
    </source>
</evidence>
<evidence type="ECO:0000256" key="13">
    <source>
        <dbReference type="ARBA" id="ARBA00022993"/>
    </source>
</evidence>
<keyword evidence="11 16" id="KW-0067">ATP-binding</keyword>
<sequence length="254" mass="27753">MILAIDVGNTNTVLGLYKQDELLIDWRVSTDRGKTIDEYGILFRNLFESNSFKLEEIDRIIISSVVPPVINTLDEVAIKYFGVEALIIGPGVKTGINIKMDNPKEVGADRIVNTVAANNLYGGPAIIIDFGTATTFDVLSKQGEYVGGVIAPGIGISTEALFNQAAKLPKIELNFPPKVIAKNTHNALQSGILYGFVSQVDGIVKRMKAEISKEVKVIATGGLAELISPYSEEIDIHNEFLTLEGLRFIEKMNR</sequence>
<keyword evidence="18" id="KW-1185">Reference proteome</keyword>
<comment type="catalytic activity">
    <reaction evidence="1 16">
        <text>(R)-pantothenate + ATP = (R)-4'-phosphopantothenate + ADP + H(+)</text>
        <dbReference type="Rhea" id="RHEA:16373"/>
        <dbReference type="ChEBI" id="CHEBI:10986"/>
        <dbReference type="ChEBI" id="CHEBI:15378"/>
        <dbReference type="ChEBI" id="CHEBI:29032"/>
        <dbReference type="ChEBI" id="CHEBI:30616"/>
        <dbReference type="ChEBI" id="CHEBI:456216"/>
        <dbReference type="EC" id="2.7.1.33"/>
    </reaction>
</comment>
<protein>
    <recommendedName>
        <fullName evidence="15 16">Type III pantothenate kinase</fullName>
        <ecNumber evidence="6 16">2.7.1.33</ecNumber>
    </recommendedName>
    <alternativeName>
        <fullName evidence="16">PanK-III</fullName>
    </alternativeName>
    <alternativeName>
        <fullName evidence="16">Pantothenic acid kinase</fullName>
    </alternativeName>
</protein>
<proteinExistence type="inferred from homology"/>
<dbReference type="SUPFAM" id="SSF53067">
    <property type="entry name" value="Actin-like ATPase domain"/>
    <property type="match status" value="2"/>
</dbReference>